<accession>A0A9K3DGP7</accession>
<protein>
    <submittedName>
        <fullName evidence="5">RNA helicase</fullName>
        <ecNumber evidence="5">3.6.4.13</ecNumber>
    </submittedName>
</protein>
<keyword evidence="6" id="KW-1185">Reference proteome</keyword>
<organism evidence="5 6">
    <name type="scientific">Helianthus annuus</name>
    <name type="common">Common sunflower</name>
    <dbReference type="NCBI Taxonomy" id="4232"/>
    <lineage>
        <taxon>Eukaryota</taxon>
        <taxon>Viridiplantae</taxon>
        <taxon>Streptophyta</taxon>
        <taxon>Embryophyta</taxon>
        <taxon>Tracheophyta</taxon>
        <taxon>Spermatophyta</taxon>
        <taxon>Magnoliopsida</taxon>
        <taxon>eudicotyledons</taxon>
        <taxon>Gunneridae</taxon>
        <taxon>Pentapetalae</taxon>
        <taxon>asterids</taxon>
        <taxon>campanulids</taxon>
        <taxon>Asterales</taxon>
        <taxon>Asteraceae</taxon>
        <taxon>Asteroideae</taxon>
        <taxon>Heliantheae alliance</taxon>
        <taxon>Heliantheae</taxon>
        <taxon>Helianthus</taxon>
    </lineage>
</organism>
<gene>
    <name evidence="5" type="ORF">HanXRQr2_Chr17g0790361</name>
</gene>
<evidence type="ECO:0000256" key="3">
    <source>
        <dbReference type="ARBA" id="ARBA00022806"/>
    </source>
</evidence>
<evidence type="ECO:0000256" key="4">
    <source>
        <dbReference type="ARBA" id="ARBA00022840"/>
    </source>
</evidence>
<dbReference type="PANTHER" id="PTHR47959:SF13">
    <property type="entry name" value="ATP-DEPENDENT RNA HELICASE RHLE"/>
    <property type="match status" value="1"/>
</dbReference>
<sequence>MFSNSCKRDKLLHILALLKLDAVQKKVLVFTNTIDTNLDLNYFLNMYFDPFLCILPILRQNTFYLQFGIKSAVLNAELPVNSRQHILEVINFDMPVSAAGYVHQIGRTARAYNTGQFVSTISRF</sequence>
<evidence type="ECO:0000256" key="2">
    <source>
        <dbReference type="ARBA" id="ARBA00022801"/>
    </source>
</evidence>
<dbReference type="Gene3D" id="3.40.50.300">
    <property type="entry name" value="P-loop containing nucleotide triphosphate hydrolases"/>
    <property type="match status" value="2"/>
</dbReference>
<dbReference type="InterPro" id="IPR027417">
    <property type="entry name" value="P-loop_NTPase"/>
</dbReference>
<dbReference type="EC" id="3.6.4.13" evidence="5"/>
<name>A0A9K3DGP7_HELAN</name>
<dbReference type="GO" id="GO:0005524">
    <property type="term" value="F:ATP binding"/>
    <property type="evidence" value="ECO:0007669"/>
    <property type="project" value="UniProtKB-KW"/>
</dbReference>
<dbReference type="Proteomes" id="UP000215914">
    <property type="component" value="Unassembled WGS sequence"/>
</dbReference>
<evidence type="ECO:0000256" key="1">
    <source>
        <dbReference type="ARBA" id="ARBA00022741"/>
    </source>
</evidence>
<keyword evidence="2 5" id="KW-0378">Hydrolase</keyword>
<evidence type="ECO:0000313" key="6">
    <source>
        <dbReference type="Proteomes" id="UP000215914"/>
    </source>
</evidence>
<proteinExistence type="predicted"/>
<dbReference type="EMBL" id="MNCJ02000332">
    <property type="protein sequence ID" value="KAF5754368.1"/>
    <property type="molecule type" value="Genomic_DNA"/>
</dbReference>
<comment type="caution">
    <text evidence="5">The sequence shown here is derived from an EMBL/GenBank/DDBJ whole genome shotgun (WGS) entry which is preliminary data.</text>
</comment>
<dbReference type="SUPFAM" id="SSF52540">
    <property type="entry name" value="P-loop containing nucleoside triphosphate hydrolases"/>
    <property type="match status" value="1"/>
</dbReference>
<dbReference type="GO" id="GO:0003724">
    <property type="term" value="F:RNA helicase activity"/>
    <property type="evidence" value="ECO:0007669"/>
    <property type="project" value="UniProtKB-EC"/>
</dbReference>
<reference evidence="5" key="2">
    <citation type="submission" date="2020-06" db="EMBL/GenBank/DDBJ databases">
        <title>Helianthus annuus Genome sequencing and assembly Release 2.</title>
        <authorList>
            <person name="Gouzy J."/>
            <person name="Langlade N."/>
            <person name="Munos S."/>
        </authorList>
    </citation>
    <scope>NUCLEOTIDE SEQUENCE</scope>
    <source>
        <tissue evidence="5">Leaves</tissue>
    </source>
</reference>
<dbReference type="AlphaFoldDB" id="A0A9K3DGP7"/>
<keyword evidence="1" id="KW-0547">Nucleotide-binding</keyword>
<keyword evidence="4" id="KW-0067">ATP-binding</keyword>
<dbReference type="Gramene" id="mRNA:HanXRQr2_Chr17g0790361">
    <property type="protein sequence ID" value="mRNA:HanXRQr2_Chr17g0790361"/>
    <property type="gene ID" value="HanXRQr2_Chr17g0790361"/>
</dbReference>
<keyword evidence="3 5" id="KW-0347">Helicase</keyword>
<dbReference type="GO" id="GO:0016787">
    <property type="term" value="F:hydrolase activity"/>
    <property type="evidence" value="ECO:0007669"/>
    <property type="project" value="UniProtKB-KW"/>
</dbReference>
<dbReference type="PANTHER" id="PTHR47959">
    <property type="entry name" value="ATP-DEPENDENT RNA HELICASE RHLE-RELATED"/>
    <property type="match status" value="1"/>
</dbReference>
<reference evidence="5" key="1">
    <citation type="journal article" date="2017" name="Nature">
        <title>The sunflower genome provides insights into oil metabolism, flowering and Asterid evolution.</title>
        <authorList>
            <person name="Badouin H."/>
            <person name="Gouzy J."/>
            <person name="Grassa C.J."/>
            <person name="Murat F."/>
            <person name="Staton S.E."/>
            <person name="Cottret L."/>
            <person name="Lelandais-Briere C."/>
            <person name="Owens G.L."/>
            <person name="Carrere S."/>
            <person name="Mayjonade B."/>
            <person name="Legrand L."/>
            <person name="Gill N."/>
            <person name="Kane N.C."/>
            <person name="Bowers J.E."/>
            <person name="Hubner S."/>
            <person name="Bellec A."/>
            <person name="Berard A."/>
            <person name="Berges H."/>
            <person name="Blanchet N."/>
            <person name="Boniface M.C."/>
            <person name="Brunel D."/>
            <person name="Catrice O."/>
            <person name="Chaidir N."/>
            <person name="Claudel C."/>
            <person name="Donnadieu C."/>
            <person name="Faraut T."/>
            <person name="Fievet G."/>
            <person name="Helmstetter N."/>
            <person name="King M."/>
            <person name="Knapp S.J."/>
            <person name="Lai Z."/>
            <person name="Le Paslier M.C."/>
            <person name="Lippi Y."/>
            <person name="Lorenzon L."/>
            <person name="Mandel J.R."/>
            <person name="Marage G."/>
            <person name="Marchand G."/>
            <person name="Marquand E."/>
            <person name="Bret-Mestries E."/>
            <person name="Morien E."/>
            <person name="Nambeesan S."/>
            <person name="Nguyen T."/>
            <person name="Pegot-Espagnet P."/>
            <person name="Pouilly N."/>
            <person name="Raftis F."/>
            <person name="Sallet E."/>
            <person name="Schiex T."/>
            <person name="Thomas J."/>
            <person name="Vandecasteele C."/>
            <person name="Vares D."/>
            <person name="Vear F."/>
            <person name="Vautrin S."/>
            <person name="Crespi M."/>
            <person name="Mangin B."/>
            <person name="Burke J.M."/>
            <person name="Salse J."/>
            <person name="Munos S."/>
            <person name="Vincourt P."/>
            <person name="Rieseberg L.H."/>
            <person name="Langlade N.B."/>
        </authorList>
    </citation>
    <scope>NUCLEOTIDE SEQUENCE</scope>
    <source>
        <tissue evidence="5">Leaves</tissue>
    </source>
</reference>
<evidence type="ECO:0000313" key="5">
    <source>
        <dbReference type="EMBL" id="KAF5754368.1"/>
    </source>
</evidence>
<dbReference type="InterPro" id="IPR050079">
    <property type="entry name" value="DEAD_box_RNA_helicase"/>
</dbReference>